<evidence type="ECO:0000313" key="2">
    <source>
        <dbReference type="EMBL" id="VDK36052.1"/>
    </source>
</evidence>
<evidence type="ECO:0000313" key="3">
    <source>
        <dbReference type="Proteomes" id="UP000271098"/>
    </source>
</evidence>
<name>A0A183D1Y2_9BILA</name>
<dbReference type="Gene3D" id="3.30.60.20">
    <property type="match status" value="1"/>
</dbReference>
<feature type="region of interest" description="Disordered" evidence="1">
    <location>
        <begin position="1"/>
        <end position="25"/>
    </location>
</feature>
<feature type="region of interest" description="Disordered" evidence="1">
    <location>
        <begin position="83"/>
        <end position="103"/>
    </location>
</feature>
<gene>
    <name evidence="2" type="ORF">GPUH_LOCUS2723</name>
</gene>
<organism evidence="4">
    <name type="scientific">Gongylonema pulchrum</name>
    <dbReference type="NCBI Taxonomy" id="637853"/>
    <lineage>
        <taxon>Eukaryota</taxon>
        <taxon>Metazoa</taxon>
        <taxon>Ecdysozoa</taxon>
        <taxon>Nematoda</taxon>
        <taxon>Chromadorea</taxon>
        <taxon>Rhabditida</taxon>
        <taxon>Spirurina</taxon>
        <taxon>Spiruromorpha</taxon>
        <taxon>Spiruroidea</taxon>
        <taxon>Gongylonematidae</taxon>
        <taxon>Gongylonema</taxon>
    </lineage>
</organism>
<protein>
    <submittedName>
        <fullName evidence="4">PH domain-containing protein</fullName>
    </submittedName>
</protein>
<evidence type="ECO:0000313" key="4">
    <source>
        <dbReference type="WBParaSite" id="GPUH_0000272801-mRNA-1"/>
    </source>
</evidence>
<dbReference type="InterPro" id="IPR011993">
    <property type="entry name" value="PH-like_dom_sf"/>
</dbReference>
<feature type="compositionally biased region" description="Basic and acidic residues" evidence="1">
    <location>
        <begin position="16"/>
        <end position="25"/>
    </location>
</feature>
<dbReference type="Gene3D" id="2.30.29.30">
    <property type="entry name" value="Pleckstrin-homology domain (PH domain)/Phosphotyrosine-binding domain (PTB)"/>
    <property type="match status" value="1"/>
</dbReference>
<dbReference type="Proteomes" id="UP000271098">
    <property type="component" value="Unassembled WGS sequence"/>
</dbReference>
<keyword evidence="3" id="KW-1185">Reference proteome</keyword>
<proteinExistence type="predicted"/>
<dbReference type="WBParaSite" id="GPUH_0000272801-mRNA-1">
    <property type="protein sequence ID" value="GPUH_0000272801-mRNA-1"/>
    <property type="gene ID" value="GPUH_0000272801"/>
</dbReference>
<accession>A0A183D1Y2</accession>
<reference evidence="2 3" key="2">
    <citation type="submission" date="2018-11" db="EMBL/GenBank/DDBJ databases">
        <authorList>
            <consortium name="Pathogen Informatics"/>
        </authorList>
    </citation>
    <scope>NUCLEOTIDE SEQUENCE [LARGE SCALE GENOMIC DNA]</scope>
</reference>
<sequence length="259" mass="30517">MAYRQPNESSKKGKISRGDMRRREKRIAELEKDLKMERQKYEDRMMQLSKENEQLKLALAEEEKSNEKLRMDIETFRHLETAMNEQKKRERQEIHSDQQRTSATSLIPQISESELCYDGAVSIRLTVKRRHQWQECFAIFNPTGLLFYLTQNERQPFQTIQADKLCHARHVSAADVRFAGENQLPRIFQIFYDTEESSSRRSSMADLSSLSGSREEKLDKGLWNRHDLVEITFHMPTNCDLCVKPLSNFLRPPPAFECR</sequence>
<dbReference type="EMBL" id="UYRT01004273">
    <property type="protein sequence ID" value="VDK36052.1"/>
    <property type="molecule type" value="Genomic_DNA"/>
</dbReference>
<reference evidence="4" key="1">
    <citation type="submission" date="2016-06" db="UniProtKB">
        <authorList>
            <consortium name="WormBaseParasite"/>
        </authorList>
    </citation>
    <scope>IDENTIFICATION</scope>
</reference>
<dbReference type="OrthoDB" id="5849122at2759"/>
<feature type="compositionally biased region" description="Basic and acidic residues" evidence="1">
    <location>
        <begin position="83"/>
        <end position="98"/>
    </location>
</feature>
<evidence type="ECO:0000256" key="1">
    <source>
        <dbReference type="SAM" id="MobiDB-lite"/>
    </source>
</evidence>
<dbReference type="AlphaFoldDB" id="A0A183D1Y2"/>